<keyword evidence="1 2" id="KW-0732">Signal</keyword>
<dbReference type="Pfam" id="PF18962">
    <property type="entry name" value="Por_Secre_tail"/>
    <property type="match status" value="1"/>
</dbReference>
<dbReference type="EMBL" id="JBHULM010000011">
    <property type="protein sequence ID" value="MFD2543473.1"/>
    <property type="molecule type" value="Genomic_DNA"/>
</dbReference>
<gene>
    <name evidence="4" type="ORF">ACFSSB_14165</name>
</gene>
<evidence type="ECO:0000256" key="1">
    <source>
        <dbReference type="ARBA" id="ARBA00022729"/>
    </source>
</evidence>
<dbReference type="NCBIfam" id="NF041518">
    <property type="entry name" value="choice_anch_Q"/>
    <property type="match status" value="1"/>
</dbReference>
<keyword evidence="5" id="KW-1185">Reference proteome</keyword>
<dbReference type="InterPro" id="IPR012334">
    <property type="entry name" value="Pectin_lyas_fold"/>
</dbReference>
<dbReference type="InterPro" id="IPR059226">
    <property type="entry name" value="Choice_anch_Q_dom"/>
</dbReference>
<reference evidence="5" key="1">
    <citation type="journal article" date="2019" name="Int. J. Syst. Evol. Microbiol.">
        <title>The Global Catalogue of Microorganisms (GCM) 10K type strain sequencing project: providing services to taxonomists for standard genome sequencing and annotation.</title>
        <authorList>
            <consortium name="The Broad Institute Genomics Platform"/>
            <consortium name="The Broad Institute Genome Sequencing Center for Infectious Disease"/>
            <person name="Wu L."/>
            <person name="Ma J."/>
        </authorList>
    </citation>
    <scope>NUCLEOTIDE SEQUENCE [LARGE SCALE GENOMIC DNA]</scope>
    <source>
        <strain evidence="5">KCTC 42808</strain>
    </source>
</reference>
<feature type="domain" description="Secretion system C-terminal sorting" evidence="3">
    <location>
        <begin position="766"/>
        <end position="829"/>
    </location>
</feature>
<dbReference type="RefSeq" id="WP_379905380.1">
    <property type="nucleotide sequence ID" value="NZ_JBHULM010000011.1"/>
</dbReference>
<evidence type="ECO:0000313" key="4">
    <source>
        <dbReference type="EMBL" id="MFD2543473.1"/>
    </source>
</evidence>
<dbReference type="InterPro" id="IPR011050">
    <property type="entry name" value="Pectin_lyase_fold/virulence"/>
</dbReference>
<evidence type="ECO:0000313" key="5">
    <source>
        <dbReference type="Proteomes" id="UP001597467"/>
    </source>
</evidence>
<dbReference type="SUPFAM" id="SSF89372">
    <property type="entry name" value="Fucose-specific lectin"/>
    <property type="match status" value="1"/>
</dbReference>
<dbReference type="SMART" id="SM00710">
    <property type="entry name" value="PbH1"/>
    <property type="match status" value="6"/>
</dbReference>
<dbReference type="Proteomes" id="UP001597467">
    <property type="component" value="Unassembled WGS sequence"/>
</dbReference>
<dbReference type="InterPro" id="IPR006626">
    <property type="entry name" value="PbH1"/>
</dbReference>
<dbReference type="NCBIfam" id="TIGR04183">
    <property type="entry name" value="Por_Secre_tail"/>
    <property type="match status" value="1"/>
</dbReference>
<dbReference type="SUPFAM" id="SSF51126">
    <property type="entry name" value="Pectin lyase-like"/>
    <property type="match status" value="1"/>
</dbReference>
<accession>A0ABW5K3H5</accession>
<sequence length="833" mass="90536">MKPRILLILLLVSSFSFAQTWNQVGATQFTNFATDASISFDAAGIPYLAYINPAASNKVYVKKFDGTNWVDLTVAEVSTEASANVVIKINPVTNEPTVAYRRVSDNTFDVYRFDGTSWIAVTTAEGAGDLLDVKLQMQFNASGNIRIAGQYNLKAVHFYTQTTGTWTVNNYGHSVSNITQMTVDFVNYEQFFYQYDNYSASYFGKRTVSGSTLFAQGLNSRNFREISGISDENIVAANNLSGYSGAIWFSNGATSQGRPLNTNGSKIGYLKLRKSPTDTNYYLMFADSNDDLVFQKYKRSVSQWFDLPSVGISTTTTNFFASMEMNVVDGNMYLLYLDGAKVSVKKYSIPVEVPKPRIFVDVNATGNNDGTSFTDAYTTLQDGLANIEPVTTEIWIAAGRYTPHASNRSSSFTFSKENLKIYGGFNGTETSISQRNITANPSILSGDLENDGNTGSNLFDNSFHVTKITANGIIIDGVTIRDGASTETTGSNSRGSAIEKADAVTTMTLKNTTILNNYGTIACGLYASFTNGGDLTIENCIFSDNDSRYGSGFYALTGDNQTLNVKVTNSLFENNRSRNFGSTGYAGSAFWIRANGANSIVDAKITNCTFSKNIDTGTATVAERATVGMGKSATGSFTADVSNCIFYGNTTTGGAVSISIGRVHTNAPGFTGVNNSIGEDGFSNLTYLTNTSNANPMFMDTANDDFTLTSSSPAIDSGDNTKIPAGVTTDLLGNQRIFNTTVDMGAYEYGSTLDIEDFETKKDFIIYPNPTSNTLNIKMPQELFKAEIFNIQGQKVLESSNKRIEVSNLAAGMYLLQMEDIAGNRNTKRFIKN</sequence>
<protein>
    <submittedName>
        <fullName evidence="4">T9SS type A sorting domain-containing protein</fullName>
    </submittedName>
</protein>
<comment type="caution">
    <text evidence="4">The sequence shown here is derived from an EMBL/GenBank/DDBJ whole genome shotgun (WGS) entry which is preliminary data.</text>
</comment>
<proteinExistence type="predicted"/>
<name>A0ABW5K3H5_9FLAO</name>
<organism evidence="4 5">
    <name type="scientific">Lacinutrix gracilariae</name>
    <dbReference type="NCBI Taxonomy" id="1747198"/>
    <lineage>
        <taxon>Bacteria</taxon>
        <taxon>Pseudomonadati</taxon>
        <taxon>Bacteroidota</taxon>
        <taxon>Flavobacteriia</taxon>
        <taxon>Flavobacteriales</taxon>
        <taxon>Flavobacteriaceae</taxon>
        <taxon>Lacinutrix</taxon>
    </lineage>
</organism>
<dbReference type="Gene3D" id="2.160.20.10">
    <property type="entry name" value="Single-stranded right-handed beta-helix, Pectin lyase-like"/>
    <property type="match status" value="1"/>
</dbReference>
<feature type="signal peptide" evidence="2">
    <location>
        <begin position="1"/>
        <end position="18"/>
    </location>
</feature>
<feature type="chain" id="PRO_5047069993" evidence="2">
    <location>
        <begin position="19"/>
        <end position="833"/>
    </location>
</feature>
<dbReference type="InterPro" id="IPR026444">
    <property type="entry name" value="Secre_tail"/>
</dbReference>
<evidence type="ECO:0000259" key="3">
    <source>
        <dbReference type="Pfam" id="PF18962"/>
    </source>
</evidence>
<evidence type="ECO:0000256" key="2">
    <source>
        <dbReference type="SAM" id="SignalP"/>
    </source>
</evidence>